<dbReference type="InterPro" id="IPR027417">
    <property type="entry name" value="P-loop_NTPase"/>
</dbReference>
<comment type="function">
    <text evidence="3">Catalyzes the phosphorylation of the 3'-hydroxyl group of dephosphocoenzyme A to form coenzyme A.</text>
</comment>
<dbReference type="STRING" id="187101.VC03_06260"/>
<dbReference type="GO" id="GO:0015937">
    <property type="term" value="P:coenzyme A biosynthetic process"/>
    <property type="evidence" value="ECO:0007669"/>
    <property type="project" value="UniProtKB-UniRule"/>
</dbReference>
<dbReference type="RefSeq" id="WP_046329172.1">
    <property type="nucleotide sequence ID" value="NZ_CP011280.1"/>
</dbReference>
<keyword evidence="3" id="KW-0963">Cytoplasm</keyword>
<dbReference type="NCBIfam" id="TIGR00152">
    <property type="entry name" value="dephospho-CoA kinase"/>
    <property type="match status" value="1"/>
</dbReference>
<evidence type="ECO:0000256" key="3">
    <source>
        <dbReference type="HAMAP-Rule" id="MF_00376"/>
    </source>
</evidence>
<dbReference type="GO" id="GO:0005524">
    <property type="term" value="F:ATP binding"/>
    <property type="evidence" value="ECO:0007669"/>
    <property type="project" value="UniProtKB-UniRule"/>
</dbReference>
<dbReference type="HOGENOM" id="CLU_057180_3_1_0"/>
<dbReference type="InterPro" id="IPR001977">
    <property type="entry name" value="Depp_CoAkinase"/>
</dbReference>
<keyword evidence="3" id="KW-0173">Coenzyme A biosynthesis</keyword>
<feature type="binding site" evidence="3">
    <location>
        <begin position="10"/>
        <end position="15"/>
    </location>
    <ligand>
        <name>ATP</name>
        <dbReference type="ChEBI" id="CHEBI:30616"/>
    </ligand>
</feature>
<dbReference type="PANTHER" id="PTHR10695:SF46">
    <property type="entry name" value="BIFUNCTIONAL COENZYME A SYNTHASE-RELATED"/>
    <property type="match status" value="1"/>
</dbReference>
<dbReference type="KEGG" id="sns:VC03_06260"/>
<organism evidence="5 6">
    <name type="scientific">Sneathia vaginalis</name>
    <dbReference type="NCBI Taxonomy" id="187101"/>
    <lineage>
        <taxon>Bacteria</taxon>
        <taxon>Fusobacteriati</taxon>
        <taxon>Fusobacteriota</taxon>
        <taxon>Fusobacteriia</taxon>
        <taxon>Fusobacteriales</taxon>
        <taxon>Leptotrichiaceae</taxon>
        <taxon>Sneathia</taxon>
    </lineage>
</organism>
<proteinExistence type="inferred from homology"/>
<dbReference type="EMBL" id="CP011280">
    <property type="protein sequence ID" value="AKC96068.1"/>
    <property type="molecule type" value="Genomic_DNA"/>
</dbReference>
<dbReference type="EC" id="2.7.1.24" evidence="3 4"/>
<dbReference type="Pfam" id="PF01121">
    <property type="entry name" value="CoaE"/>
    <property type="match status" value="1"/>
</dbReference>
<dbReference type="PROSITE" id="PS51219">
    <property type="entry name" value="DPCK"/>
    <property type="match status" value="1"/>
</dbReference>
<dbReference type="OrthoDB" id="9812943at2"/>
<dbReference type="Proteomes" id="UP000033103">
    <property type="component" value="Chromosome"/>
</dbReference>
<dbReference type="HAMAP" id="MF_00376">
    <property type="entry name" value="Dephospho_CoA_kinase"/>
    <property type="match status" value="1"/>
</dbReference>
<dbReference type="GO" id="GO:0004140">
    <property type="term" value="F:dephospho-CoA kinase activity"/>
    <property type="evidence" value="ECO:0007669"/>
    <property type="project" value="UniProtKB-UniRule"/>
</dbReference>
<comment type="catalytic activity">
    <reaction evidence="3">
        <text>3'-dephospho-CoA + ATP = ADP + CoA + H(+)</text>
        <dbReference type="Rhea" id="RHEA:18245"/>
        <dbReference type="ChEBI" id="CHEBI:15378"/>
        <dbReference type="ChEBI" id="CHEBI:30616"/>
        <dbReference type="ChEBI" id="CHEBI:57287"/>
        <dbReference type="ChEBI" id="CHEBI:57328"/>
        <dbReference type="ChEBI" id="CHEBI:456216"/>
        <dbReference type="EC" id="2.7.1.24"/>
    </reaction>
</comment>
<keyword evidence="3" id="KW-0808">Transferase</keyword>
<dbReference type="SUPFAM" id="SSF52540">
    <property type="entry name" value="P-loop containing nucleoside triphosphate hydrolases"/>
    <property type="match status" value="1"/>
</dbReference>
<reference evidence="5 6" key="1">
    <citation type="journal article" date="2012" name="BMC Genomics">
        <title>Genomic sequence analysis and characterization of Sneathia amnii sp. nov.</title>
        <authorList>
            <consortium name="Vaginal Microbiome Consortium (additional members)"/>
            <person name="Harwich M.D.Jr."/>
            <person name="Serrano M.G."/>
            <person name="Fettweis J.M."/>
            <person name="Alves J.M."/>
            <person name="Reimers M.A."/>
            <person name="Buck G.A."/>
            <person name="Jefferson K.K."/>
        </authorList>
    </citation>
    <scope>NUCLEOTIDE SEQUENCE [LARGE SCALE GENOMIC DNA]</scope>
    <source>
        <strain evidence="5 6">SN35</strain>
    </source>
</reference>
<dbReference type="CDD" id="cd02022">
    <property type="entry name" value="DPCK"/>
    <property type="match status" value="1"/>
</dbReference>
<dbReference type="UniPathway" id="UPA00241">
    <property type="reaction ID" value="UER00356"/>
</dbReference>
<comment type="pathway">
    <text evidence="3">Cofactor biosynthesis; coenzyme A biosynthesis; CoA from (R)-pantothenate: step 5/5.</text>
</comment>
<keyword evidence="1 3" id="KW-0547">Nucleotide-binding</keyword>
<dbReference type="PANTHER" id="PTHR10695">
    <property type="entry name" value="DEPHOSPHO-COA KINASE-RELATED"/>
    <property type="match status" value="1"/>
</dbReference>
<dbReference type="PATRIC" id="fig|1069640.6.peg.1243"/>
<evidence type="ECO:0000256" key="2">
    <source>
        <dbReference type="ARBA" id="ARBA00022840"/>
    </source>
</evidence>
<name>A0A0E3UV92_9FUSO</name>
<keyword evidence="3" id="KW-0418">Kinase</keyword>
<keyword evidence="6" id="KW-1185">Reference proteome</keyword>
<protein>
    <recommendedName>
        <fullName evidence="3 4">Dephospho-CoA kinase</fullName>
        <ecNumber evidence="3 4">2.7.1.24</ecNumber>
    </recommendedName>
    <alternativeName>
        <fullName evidence="3">Dephosphocoenzyme A kinase</fullName>
    </alternativeName>
</protein>
<keyword evidence="2 3" id="KW-0067">ATP-binding</keyword>
<gene>
    <name evidence="3" type="primary">coaE</name>
    <name evidence="5" type="ORF">VC03_06260</name>
</gene>
<dbReference type="AlphaFoldDB" id="A0A0E3UV92"/>
<comment type="subcellular location">
    <subcellularLocation>
        <location evidence="3">Cytoplasm</location>
    </subcellularLocation>
</comment>
<evidence type="ECO:0000256" key="4">
    <source>
        <dbReference type="NCBIfam" id="TIGR00152"/>
    </source>
</evidence>
<evidence type="ECO:0000313" key="6">
    <source>
        <dbReference type="Proteomes" id="UP000033103"/>
    </source>
</evidence>
<comment type="similarity">
    <text evidence="3">Belongs to the CoaE family.</text>
</comment>
<accession>A0A0E3UV92</accession>
<sequence length="194" mass="22672">MVIGITGGICCGKTTVLSVLKKLNFKVFNVDDISHDLLNKDEVKEEIKEKISKDVFCDNNIDRKKLASLIFSDEKKRKALNKIMHKRIIACMIDIISKQKEGLTFIEVPLLYELNLEKYFDEIILIYVSRKEQIKRIMKRDCTTEIKAKDMLLSQIDIEEKKKLSKYVIENTHSIESLEKDIKEMVERIKNECN</sequence>
<dbReference type="Gene3D" id="3.40.50.300">
    <property type="entry name" value="P-loop containing nucleotide triphosphate hydrolases"/>
    <property type="match status" value="1"/>
</dbReference>
<evidence type="ECO:0000313" key="5">
    <source>
        <dbReference type="EMBL" id="AKC96068.1"/>
    </source>
</evidence>
<dbReference type="GO" id="GO:0005737">
    <property type="term" value="C:cytoplasm"/>
    <property type="evidence" value="ECO:0007669"/>
    <property type="project" value="UniProtKB-SubCell"/>
</dbReference>
<evidence type="ECO:0000256" key="1">
    <source>
        <dbReference type="ARBA" id="ARBA00022741"/>
    </source>
</evidence>